<evidence type="ECO:0000256" key="2">
    <source>
        <dbReference type="ARBA" id="ARBA00023306"/>
    </source>
</evidence>
<feature type="compositionally biased region" description="Polar residues" evidence="3">
    <location>
        <begin position="629"/>
        <end position="641"/>
    </location>
</feature>
<feature type="compositionally biased region" description="Polar residues" evidence="3">
    <location>
        <begin position="595"/>
        <end position="610"/>
    </location>
</feature>
<dbReference type="Proteomes" id="UP001497525">
    <property type="component" value="Unassembled WGS sequence"/>
</dbReference>
<feature type="compositionally biased region" description="Basic and acidic residues" evidence="3">
    <location>
        <begin position="983"/>
        <end position="1003"/>
    </location>
</feature>
<reference evidence="4" key="1">
    <citation type="submission" date="2024-06" db="EMBL/GenBank/DDBJ databases">
        <authorList>
            <person name="Liu X."/>
            <person name="Lenzi L."/>
            <person name="Haldenby T S."/>
            <person name="Uol C."/>
        </authorList>
    </citation>
    <scope>NUCLEOTIDE SEQUENCE</scope>
</reference>
<proteinExistence type="inferred from homology"/>
<feature type="region of interest" description="Disordered" evidence="3">
    <location>
        <begin position="843"/>
        <end position="935"/>
    </location>
</feature>
<dbReference type="Pfam" id="PF04499">
    <property type="entry name" value="SAPS"/>
    <property type="match status" value="2"/>
</dbReference>
<evidence type="ECO:0000256" key="3">
    <source>
        <dbReference type="SAM" id="MobiDB-lite"/>
    </source>
</evidence>
<feature type="compositionally biased region" description="Polar residues" evidence="3">
    <location>
        <begin position="143"/>
        <end position="170"/>
    </location>
</feature>
<feature type="region of interest" description="Disordered" evidence="3">
    <location>
        <begin position="119"/>
        <end position="208"/>
    </location>
</feature>
<feature type="compositionally biased region" description="Acidic residues" evidence="3">
    <location>
        <begin position="888"/>
        <end position="921"/>
    </location>
</feature>
<dbReference type="GO" id="GO:0019888">
    <property type="term" value="F:protein phosphatase regulator activity"/>
    <property type="evidence" value="ECO:0007669"/>
    <property type="project" value="TreeGrafter"/>
</dbReference>
<name>A0AAV2TH82_CALDB</name>
<dbReference type="PANTHER" id="PTHR12634:SF8">
    <property type="entry name" value="FIERY MOUNTAIN, ISOFORM D"/>
    <property type="match status" value="1"/>
</dbReference>
<gene>
    <name evidence="4" type="ORF">CDAUBV1_LOCUS7875</name>
</gene>
<accession>A0AAV2TH82</accession>
<feature type="region of interest" description="Disordered" evidence="3">
    <location>
        <begin position="967"/>
        <end position="1012"/>
    </location>
</feature>
<comment type="caution">
    <text evidence="4">The sequence shown here is derived from an EMBL/GenBank/DDBJ whole genome shotgun (WGS) entry which is preliminary data.</text>
</comment>
<comment type="similarity">
    <text evidence="1">Belongs to the SAPS family.</text>
</comment>
<sequence>MGKNLSKSPVTTVQKYKSGMFWESYAAPSRINELLDKPDLTVEELLDDDDILQKCRERDGRLIQFLCRDENVDYLLHLVSDPPKATEFDKSLYRYPSLACEIMTCDIGELLDALVTTKRSGVSDPNGVEESKANKEEVPPADSKTSNDNALPSEPSSNDVHSTIASSPSGVVSPREVADKQSASEAVVTGDNQSSAATSPPPSVSDSRPRLDCLLNAFDTDQSINPLSASFISRLLVHLAVQRGQIVIPYMRHHPDFLRNVLSRFDVTAMADLLLHLAQQERGSQQCVFEWYIEDRLVPRLIESFSTSKSWEVHESSAHCLVQLISILRSYLVNNAHFGPDSDSSTAIDSGLPSNSPYAMLMNEDEATYNTATKLLDILESEETATSLLEALKDAEHVPTSVVVSCIDVFTALLDKRRPETGFSVPDANGGTDFELLLGGGMFGAANPSSTSGAFGTFPAGFGGDSGHGGGKSDTVEKIRVARASANVAKACLPRISDLHALLRRPGDQRYTQMPTTAGVLDPPLGPCRLNIAQFLAMLASLPQETGIQKALVKDGVVETLLGLFEKYSLNTLLHQAVRDFLQCLLGQAKTIRTGRTTSDTKSSRPTTNSDKPDEGKAKETSAEKPGTTGVQVNGKSSADNESCKDSEKPISTDLDEAISWLFQKIRITDWCLRLSPLPKDRSELENSSVAIAHLSKVHPKPGYSGHLWQLANLIEEARHGPREDFTKQIFEALPQPSVDAWNAFVSGDLGTLNSIQVADDMSGVKDEPDEGFLQMMTHQNLGRLFSQSAMFFDITSGGLGSGKFSLFLAPRNSSDDQIKGISMDNPSVDSLTSGLGGSFSTSMWTDADDTKLPASGGEGSSSPTLKTGAVGLVRPGFSRPRIASLSSDDDSDEEGGEEEDEDQAETHEVDEEDEADDEEDLKSPVFIKQQRSAVNQPSTIIPLSVTVPKPQNVPEFGKLQVSERLSDFGDPFDTEELSNESKNSKDSSKIEVKPSESTEDPGKQFGCLIQL</sequence>
<organism evidence="4 5">
    <name type="scientific">Calicophoron daubneyi</name>
    <name type="common">Rumen fluke</name>
    <name type="synonym">Paramphistomum daubneyi</name>
    <dbReference type="NCBI Taxonomy" id="300641"/>
    <lineage>
        <taxon>Eukaryota</taxon>
        <taxon>Metazoa</taxon>
        <taxon>Spiralia</taxon>
        <taxon>Lophotrochozoa</taxon>
        <taxon>Platyhelminthes</taxon>
        <taxon>Trematoda</taxon>
        <taxon>Digenea</taxon>
        <taxon>Plagiorchiida</taxon>
        <taxon>Pronocephalata</taxon>
        <taxon>Paramphistomoidea</taxon>
        <taxon>Paramphistomidae</taxon>
        <taxon>Calicophoron</taxon>
    </lineage>
</organism>
<evidence type="ECO:0000256" key="1">
    <source>
        <dbReference type="ARBA" id="ARBA00006180"/>
    </source>
</evidence>
<protein>
    <submittedName>
        <fullName evidence="4">Uncharacterized protein</fullName>
    </submittedName>
</protein>
<dbReference type="InterPro" id="IPR016024">
    <property type="entry name" value="ARM-type_fold"/>
</dbReference>
<dbReference type="SUPFAM" id="SSF48371">
    <property type="entry name" value="ARM repeat"/>
    <property type="match status" value="1"/>
</dbReference>
<keyword evidence="2" id="KW-0131">Cell cycle</keyword>
<evidence type="ECO:0000313" key="4">
    <source>
        <dbReference type="EMBL" id="CAL5134503.1"/>
    </source>
</evidence>
<dbReference type="AlphaFoldDB" id="A0AAV2TH82"/>
<feature type="region of interest" description="Disordered" evidence="3">
    <location>
        <begin position="595"/>
        <end position="649"/>
    </location>
</feature>
<feature type="compositionally biased region" description="Basic and acidic residues" evidence="3">
    <location>
        <begin position="129"/>
        <end position="138"/>
    </location>
</feature>
<feature type="compositionally biased region" description="Basic and acidic residues" evidence="3">
    <location>
        <begin position="611"/>
        <end position="623"/>
    </location>
</feature>
<dbReference type="PANTHER" id="PTHR12634">
    <property type="entry name" value="SIT4 YEAST -ASSOCIATING PROTEIN-RELATED"/>
    <property type="match status" value="1"/>
</dbReference>
<evidence type="ECO:0000313" key="5">
    <source>
        <dbReference type="Proteomes" id="UP001497525"/>
    </source>
</evidence>
<dbReference type="EMBL" id="CAXLJL010000201">
    <property type="protein sequence ID" value="CAL5134503.1"/>
    <property type="molecule type" value="Genomic_DNA"/>
</dbReference>
<dbReference type="InterPro" id="IPR007587">
    <property type="entry name" value="SAPS"/>
</dbReference>
<dbReference type="GO" id="GO:0019903">
    <property type="term" value="F:protein phosphatase binding"/>
    <property type="evidence" value="ECO:0007669"/>
    <property type="project" value="InterPro"/>
</dbReference>